<dbReference type="EMBL" id="CDMC01000012">
    <property type="protein sequence ID" value="CEL08720.1"/>
    <property type="molecule type" value="Genomic_DNA"/>
</dbReference>
<dbReference type="SUPFAM" id="SSF57701">
    <property type="entry name" value="Zn2/Cys6 DNA-binding domain"/>
    <property type="match status" value="1"/>
</dbReference>
<dbReference type="CDD" id="cd00067">
    <property type="entry name" value="GAL4"/>
    <property type="match status" value="1"/>
</dbReference>
<dbReference type="GO" id="GO:0008270">
    <property type="term" value="F:zinc ion binding"/>
    <property type="evidence" value="ECO:0007669"/>
    <property type="project" value="InterPro"/>
</dbReference>
<dbReference type="InterPro" id="IPR036864">
    <property type="entry name" value="Zn2-C6_fun-type_DNA-bd_sf"/>
</dbReference>
<keyword evidence="6" id="KW-0732">Signal</keyword>
<dbReference type="PANTHER" id="PTHR31069:SF31">
    <property type="entry name" value="MONODICTYPHENONE CLUSTER TRANSCRIPTION FACTOR-RELATED"/>
    <property type="match status" value="1"/>
</dbReference>
<keyword evidence="2" id="KW-0238">DNA-binding</keyword>
<proteinExistence type="predicted"/>
<feature type="chain" id="PRO_5006857676" description="Zn(2)-C6 fungal-type domain-containing protein" evidence="6">
    <location>
        <begin position="20"/>
        <end position="429"/>
    </location>
</feature>
<dbReference type="PANTHER" id="PTHR31069">
    <property type="entry name" value="OLEATE-ACTIVATED TRANSCRIPTION FACTOR 1-RELATED"/>
    <property type="match status" value="1"/>
</dbReference>
<evidence type="ECO:0000256" key="1">
    <source>
        <dbReference type="ARBA" id="ARBA00023015"/>
    </source>
</evidence>
<gene>
    <name evidence="8" type="ORF">ASPCAL11865</name>
</gene>
<dbReference type="GO" id="GO:0000981">
    <property type="term" value="F:DNA-binding transcription factor activity, RNA polymerase II-specific"/>
    <property type="evidence" value="ECO:0007669"/>
    <property type="project" value="InterPro"/>
</dbReference>
<dbReference type="AlphaFoldDB" id="A0A0U5GAD1"/>
<dbReference type="SMART" id="SM00066">
    <property type="entry name" value="GAL4"/>
    <property type="match status" value="1"/>
</dbReference>
<accession>A0A0U5GAD1</accession>
<dbReference type="OrthoDB" id="2740448at2759"/>
<dbReference type="GO" id="GO:0003677">
    <property type="term" value="F:DNA binding"/>
    <property type="evidence" value="ECO:0007669"/>
    <property type="project" value="UniProtKB-KW"/>
</dbReference>
<name>A0A0U5GAD1_ASPCI</name>
<dbReference type="STRING" id="454130.A0A0U5GAD1"/>
<dbReference type="OMA" id="NIDIDTH"/>
<keyword evidence="4" id="KW-0539">Nucleus</keyword>
<feature type="region of interest" description="Disordered" evidence="5">
    <location>
        <begin position="126"/>
        <end position="148"/>
    </location>
</feature>
<dbReference type="Pfam" id="PF00172">
    <property type="entry name" value="Zn_clus"/>
    <property type="match status" value="1"/>
</dbReference>
<dbReference type="InterPro" id="IPR001138">
    <property type="entry name" value="Zn2Cys6_DnaBD"/>
</dbReference>
<keyword evidence="1" id="KW-0805">Transcription regulation</keyword>
<dbReference type="InterPro" id="IPR050675">
    <property type="entry name" value="OAF3"/>
</dbReference>
<dbReference type="Gene3D" id="4.10.240.10">
    <property type="entry name" value="Zn(2)-C6 fungal-type DNA-binding domain"/>
    <property type="match status" value="1"/>
</dbReference>
<evidence type="ECO:0000256" key="3">
    <source>
        <dbReference type="ARBA" id="ARBA00023163"/>
    </source>
</evidence>
<reference evidence="9" key="1">
    <citation type="journal article" date="2016" name="Genome Announc.">
        <title>Draft genome sequences of fungus Aspergillus calidoustus.</title>
        <authorList>
            <person name="Horn F."/>
            <person name="Linde J."/>
            <person name="Mattern D.J."/>
            <person name="Walther G."/>
            <person name="Guthke R."/>
            <person name="Scherlach K."/>
            <person name="Martin K."/>
            <person name="Brakhage A.A."/>
            <person name="Petzke L."/>
            <person name="Valiante V."/>
        </authorList>
    </citation>
    <scope>NUCLEOTIDE SEQUENCE [LARGE SCALE GENOMIC DNA]</scope>
    <source>
        <strain evidence="9">SF006504</strain>
    </source>
</reference>
<feature type="domain" description="Zn(2)-C6 fungal-type" evidence="7">
    <location>
        <begin position="87"/>
        <end position="117"/>
    </location>
</feature>
<evidence type="ECO:0000313" key="8">
    <source>
        <dbReference type="EMBL" id="CEL08720.1"/>
    </source>
</evidence>
<protein>
    <recommendedName>
        <fullName evidence="7">Zn(2)-C6 fungal-type domain-containing protein</fullName>
    </recommendedName>
</protein>
<evidence type="ECO:0000256" key="4">
    <source>
        <dbReference type="ARBA" id="ARBA00023242"/>
    </source>
</evidence>
<feature type="signal peptide" evidence="6">
    <location>
        <begin position="1"/>
        <end position="19"/>
    </location>
</feature>
<dbReference type="PRINTS" id="PR00755">
    <property type="entry name" value="AFLATOXINBRP"/>
</dbReference>
<evidence type="ECO:0000256" key="2">
    <source>
        <dbReference type="ARBA" id="ARBA00023125"/>
    </source>
</evidence>
<evidence type="ECO:0000313" key="9">
    <source>
        <dbReference type="Proteomes" id="UP000054771"/>
    </source>
</evidence>
<dbReference type="PROSITE" id="PS50048">
    <property type="entry name" value="ZN2_CY6_FUNGAL_2"/>
    <property type="match status" value="1"/>
</dbReference>
<sequence length="429" mass="47333">MMLQALIKISDLLFYPAFAFDLSNIMNQAAWIQNLTAPRPQSNMTTPTHTDLGSFPMPEMADMPAPMPSTVTAAPPRPTEDLPLRNSCGNCNQAKVRCSKDRPTCRRCATRNTPCVYGVSLRGMKRPRTEAQLAEAPQPEKKKRTASLPSPVLSETLPVTTVDMNGQAPFFPDWNTDLYTGTFVNDGLSALLPLNTFDTSLVDQSPFPFPLGDANPPSPPFQSFTASQMGLPSMTIPLSPISPPASRGSHIGSLSTAACPTSPGSCCCQQTIGYKLAELKTPKQQGAFVMDQFLKEHRAKMALCTAVLECSAEQHKTGMILLVEIIALLFHMVLAFDQILQQKDKTQSPTTCPPRTPSDHRKEQVTQANILRAELAKLGALIQDFDRRYCTLDNNSWGDDTFLLSPLFVNLQWKTQSRFDAVRSWIPWL</sequence>
<dbReference type="Proteomes" id="UP000054771">
    <property type="component" value="Unassembled WGS sequence"/>
</dbReference>
<evidence type="ECO:0000256" key="6">
    <source>
        <dbReference type="SAM" id="SignalP"/>
    </source>
</evidence>
<evidence type="ECO:0000256" key="5">
    <source>
        <dbReference type="SAM" id="MobiDB-lite"/>
    </source>
</evidence>
<keyword evidence="3" id="KW-0804">Transcription</keyword>
<organism evidence="8 9">
    <name type="scientific">Aspergillus calidoustus</name>
    <dbReference type="NCBI Taxonomy" id="454130"/>
    <lineage>
        <taxon>Eukaryota</taxon>
        <taxon>Fungi</taxon>
        <taxon>Dikarya</taxon>
        <taxon>Ascomycota</taxon>
        <taxon>Pezizomycotina</taxon>
        <taxon>Eurotiomycetes</taxon>
        <taxon>Eurotiomycetidae</taxon>
        <taxon>Eurotiales</taxon>
        <taxon>Aspergillaceae</taxon>
        <taxon>Aspergillus</taxon>
        <taxon>Aspergillus subgen. Nidulantes</taxon>
    </lineage>
</organism>
<evidence type="ECO:0000259" key="7">
    <source>
        <dbReference type="PROSITE" id="PS50048"/>
    </source>
</evidence>
<keyword evidence="9" id="KW-1185">Reference proteome</keyword>